<dbReference type="PANTHER" id="PTHR30055">
    <property type="entry name" value="HTH-TYPE TRANSCRIPTIONAL REGULATOR RUTR"/>
    <property type="match status" value="1"/>
</dbReference>
<dbReference type="Pfam" id="PF00440">
    <property type="entry name" value="TetR_N"/>
    <property type="match status" value="1"/>
</dbReference>
<comment type="caution">
    <text evidence="7">The sequence shown here is derived from an EMBL/GenBank/DDBJ whole genome shotgun (WGS) entry which is preliminary data.</text>
</comment>
<evidence type="ECO:0000256" key="3">
    <source>
        <dbReference type="ARBA" id="ARBA00023125"/>
    </source>
</evidence>
<proteinExistence type="predicted"/>
<gene>
    <name evidence="7" type="ORF">GCM10009844_24580</name>
</gene>
<feature type="DNA-binding region" description="H-T-H motif" evidence="5">
    <location>
        <begin position="25"/>
        <end position="44"/>
    </location>
</feature>
<keyword evidence="3 5" id="KW-0238">DNA-binding</keyword>
<sequence>MRYQRSDIVERALVVLDTYGLADLTMRRLGAELGVQPSALYHHFANKQTLLAAVADEILARGRRPRREGLTWDDRVLAVCGELRDAMLAYRDGAEVVATVHAFGLGAGGPAQELDEALADGGFPPELGRTAARTLLHFVFGHVSEEQTHLQAGSAGAIDGAPREGSDFELGLGLVVDGIRLHQPAGSGVSSD</sequence>
<dbReference type="InterPro" id="IPR004111">
    <property type="entry name" value="Repressor_TetR_C"/>
</dbReference>
<dbReference type="Pfam" id="PF02909">
    <property type="entry name" value="TetR_C_1"/>
    <property type="match status" value="1"/>
</dbReference>
<dbReference type="RefSeq" id="WP_344152251.1">
    <property type="nucleotide sequence ID" value="NZ_BAAAQR010000007.1"/>
</dbReference>
<evidence type="ECO:0000256" key="1">
    <source>
        <dbReference type="ARBA" id="ARBA00022491"/>
    </source>
</evidence>
<keyword evidence="4" id="KW-0804">Transcription</keyword>
<organism evidence="7 8">
    <name type="scientific">Nocardioides koreensis</name>
    <dbReference type="NCBI Taxonomy" id="433651"/>
    <lineage>
        <taxon>Bacteria</taxon>
        <taxon>Bacillati</taxon>
        <taxon>Actinomycetota</taxon>
        <taxon>Actinomycetes</taxon>
        <taxon>Propionibacteriales</taxon>
        <taxon>Nocardioidaceae</taxon>
        <taxon>Nocardioides</taxon>
    </lineage>
</organism>
<dbReference type="InterPro" id="IPR001647">
    <property type="entry name" value="HTH_TetR"/>
</dbReference>
<dbReference type="InterPro" id="IPR050109">
    <property type="entry name" value="HTH-type_TetR-like_transc_reg"/>
</dbReference>
<dbReference type="PANTHER" id="PTHR30055:SF151">
    <property type="entry name" value="TRANSCRIPTIONAL REGULATORY PROTEIN"/>
    <property type="match status" value="1"/>
</dbReference>
<dbReference type="PRINTS" id="PR00455">
    <property type="entry name" value="HTHTETR"/>
</dbReference>
<dbReference type="InterPro" id="IPR036271">
    <property type="entry name" value="Tet_transcr_reg_TetR-rel_C_sf"/>
</dbReference>
<accession>A0ABP5LKQ3</accession>
<evidence type="ECO:0000313" key="7">
    <source>
        <dbReference type="EMBL" id="GAA2147444.1"/>
    </source>
</evidence>
<dbReference type="SUPFAM" id="SSF48498">
    <property type="entry name" value="Tetracyclin repressor-like, C-terminal domain"/>
    <property type="match status" value="1"/>
</dbReference>
<dbReference type="EMBL" id="BAAAQR010000007">
    <property type="protein sequence ID" value="GAA2147444.1"/>
    <property type="molecule type" value="Genomic_DNA"/>
</dbReference>
<protein>
    <submittedName>
        <fullName evidence="7">TetR/AcrR family transcriptional regulator C-terminal domain-containing protein</fullName>
    </submittedName>
</protein>
<keyword evidence="2" id="KW-0805">Transcription regulation</keyword>
<dbReference type="PROSITE" id="PS50977">
    <property type="entry name" value="HTH_TETR_2"/>
    <property type="match status" value="1"/>
</dbReference>
<dbReference type="SUPFAM" id="SSF46689">
    <property type="entry name" value="Homeodomain-like"/>
    <property type="match status" value="1"/>
</dbReference>
<dbReference type="Gene3D" id="1.10.10.60">
    <property type="entry name" value="Homeodomain-like"/>
    <property type="match status" value="1"/>
</dbReference>
<dbReference type="InterPro" id="IPR003012">
    <property type="entry name" value="Tet_transcr_reg_TetR"/>
</dbReference>
<evidence type="ECO:0000256" key="5">
    <source>
        <dbReference type="PROSITE-ProRule" id="PRU00335"/>
    </source>
</evidence>
<feature type="domain" description="HTH tetR-type" evidence="6">
    <location>
        <begin position="2"/>
        <end position="62"/>
    </location>
</feature>
<dbReference type="InterPro" id="IPR009057">
    <property type="entry name" value="Homeodomain-like_sf"/>
</dbReference>
<evidence type="ECO:0000313" key="8">
    <source>
        <dbReference type="Proteomes" id="UP001501771"/>
    </source>
</evidence>
<evidence type="ECO:0000256" key="2">
    <source>
        <dbReference type="ARBA" id="ARBA00023015"/>
    </source>
</evidence>
<reference evidence="8" key="1">
    <citation type="journal article" date="2019" name="Int. J. Syst. Evol. Microbiol.">
        <title>The Global Catalogue of Microorganisms (GCM) 10K type strain sequencing project: providing services to taxonomists for standard genome sequencing and annotation.</title>
        <authorList>
            <consortium name="The Broad Institute Genomics Platform"/>
            <consortium name="The Broad Institute Genome Sequencing Center for Infectious Disease"/>
            <person name="Wu L."/>
            <person name="Ma J."/>
        </authorList>
    </citation>
    <scope>NUCLEOTIDE SEQUENCE [LARGE SCALE GENOMIC DNA]</scope>
    <source>
        <strain evidence="8">JCM 16022</strain>
    </source>
</reference>
<dbReference type="PRINTS" id="PR00400">
    <property type="entry name" value="TETREPRESSOR"/>
</dbReference>
<evidence type="ECO:0000259" key="6">
    <source>
        <dbReference type="PROSITE" id="PS50977"/>
    </source>
</evidence>
<keyword evidence="8" id="KW-1185">Reference proteome</keyword>
<dbReference type="Proteomes" id="UP001501771">
    <property type="component" value="Unassembled WGS sequence"/>
</dbReference>
<dbReference type="Gene3D" id="1.10.357.10">
    <property type="entry name" value="Tetracycline Repressor, domain 2"/>
    <property type="match status" value="1"/>
</dbReference>
<keyword evidence="1" id="KW-0678">Repressor</keyword>
<name>A0ABP5LKQ3_9ACTN</name>
<evidence type="ECO:0000256" key="4">
    <source>
        <dbReference type="ARBA" id="ARBA00023163"/>
    </source>
</evidence>